<dbReference type="PANTHER" id="PTHR38826:SF5">
    <property type="entry name" value="RIBONUCLEASE VAPC13"/>
    <property type="match status" value="1"/>
</dbReference>
<dbReference type="InterPro" id="IPR029060">
    <property type="entry name" value="PIN-like_dom_sf"/>
</dbReference>
<dbReference type="InterPro" id="IPR022907">
    <property type="entry name" value="VapC_family"/>
</dbReference>
<feature type="binding site" evidence="6">
    <location>
        <position position="15"/>
    </location>
    <ligand>
        <name>Mg(2+)</name>
        <dbReference type="ChEBI" id="CHEBI:18420"/>
    </ligand>
</feature>
<evidence type="ECO:0000256" key="1">
    <source>
        <dbReference type="ARBA" id="ARBA00022649"/>
    </source>
</evidence>
<evidence type="ECO:0000313" key="9">
    <source>
        <dbReference type="Proteomes" id="UP000284057"/>
    </source>
</evidence>
<keyword evidence="9" id="KW-1185">Reference proteome</keyword>
<evidence type="ECO:0000256" key="3">
    <source>
        <dbReference type="ARBA" id="ARBA00022723"/>
    </source>
</evidence>
<dbReference type="RefSeq" id="WP_119662249.1">
    <property type="nucleotide sequence ID" value="NZ_QUAL01000321.1"/>
</dbReference>
<dbReference type="HAMAP" id="MF_00265">
    <property type="entry name" value="VapC_Nob1"/>
    <property type="match status" value="1"/>
</dbReference>
<dbReference type="InterPro" id="IPR002716">
    <property type="entry name" value="PIN_dom"/>
</dbReference>
<dbReference type="GO" id="GO:0090729">
    <property type="term" value="F:toxin activity"/>
    <property type="evidence" value="ECO:0007669"/>
    <property type="project" value="UniProtKB-KW"/>
</dbReference>
<keyword evidence="2 6" id="KW-0540">Nuclease</keyword>
<comment type="similarity">
    <text evidence="6">Belongs to the PINc/VapC protein family.</text>
</comment>
<evidence type="ECO:0000313" key="8">
    <source>
        <dbReference type="EMBL" id="RIQ15710.1"/>
    </source>
</evidence>
<evidence type="ECO:0000256" key="6">
    <source>
        <dbReference type="HAMAP-Rule" id="MF_00265"/>
    </source>
</evidence>
<dbReference type="OrthoDB" id="9792015at2"/>
<accession>A0A418KJP8</accession>
<keyword evidence="5 6" id="KW-0460">Magnesium</keyword>
<dbReference type="AlphaFoldDB" id="A0A418KJP8"/>
<comment type="function">
    <text evidence="6">Toxic component of a toxin-antitoxin (TA) system. An RNase.</text>
</comment>
<gene>
    <name evidence="6" type="primary">vapC</name>
    <name evidence="8" type="ORF">DY240_24005</name>
</gene>
<keyword evidence="3 6" id="KW-0479">Metal-binding</keyword>
<dbReference type="Gene3D" id="3.40.50.1010">
    <property type="entry name" value="5'-nuclease"/>
    <property type="match status" value="1"/>
</dbReference>
<dbReference type="EMBL" id="QUAL01000321">
    <property type="protein sequence ID" value="RIQ15710.1"/>
    <property type="molecule type" value="Genomic_DNA"/>
</dbReference>
<evidence type="ECO:0000256" key="4">
    <source>
        <dbReference type="ARBA" id="ARBA00022801"/>
    </source>
</evidence>
<evidence type="ECO:0000259" key="7">
    <source>
        <dbReference type="Pfam" id="PF01850"/>
    </source>
</evidence>
<reference evidence="8 9" key="1">
    <citation type="submission" date="2018-09" db="EMBL/GenBank/DDBJ databases">
        <title>Isolation, diversity and antifungal activity of actinobacteria from wheat.</title>
        <authorList>
            <person name="Han C."/>
        </authorList>
    </citation>
    <scope>NUCLEOTIDE SEQUENCE [LARGE SCALE GENOMIC DNA]</scope>
    <source>
        <strain evidence="8 9">NEAU-YY265</strain>
    </source>
</reference>
<dbReference type="GO" id="GO:0000287">
    <property type="term" value="F:magnesium ion binding"/>
    <property type="evidence" value="ECO:0007669"/>
    <property type="project" value="UniProtKB-UniRule"/>
</dbReference>
<dbReference type="SUPFAM" id="SSF88723">
    <property type="entry name" value="PIN domain-like"/>
    <property type="match status" value="1"/>
</dbReference>
<keyword evidence="6" id="KW-0800">Toxin</keyword>
<dbReference type="PANTHER" id="PTHR38826">
    <property type="entry name" value="RIBONUCLEASE VAPC13"/>
    <property type="match status" value="1"/>
</dbReference>
<dbReference type="CDD" id="cd18692">
    <property type="entry name" value="PIN_VapC-like"/>
    <property type="match status" value="1"/>
</dbReference>
<evidence type="ECO:0000256" key="2">
    <source>
        <dbReference type="ARBA" id="ARBA00022722"/>
    </source>
</evidence>
<protein>
    <recommendedName>
        <fullName evidence="6">Ribonuclease VapC</fullName>
        <shortName evidence="6">RNase VapC</shortName>
        <ecNumber evidence="6">3.1.-.-</ecNumber>
    </recommendedName>
    <alternativeName>
        <fullName evidence="6">Toxin VapC</fullName>
    </alternativeName>
</protein>
<organism evidence="8 9">
    <name type="scientific">Jiangella rhizosphaerae</name>
    <dbReference type="NCBI Taxonomy" id="2293569"/>
    <lineage>
        <taxon>Bacteria</taxon>
        <taxon>Bacillati</taxon>
        <taxon>Actinomycetota</taxon>
        <taxon>Actinomycetes</taxon>
        <taxon>Jiangellales</taxon>
        <taxon>Jiangellaceae</taxon>
        <taxon>Jiangella</taxon>
    </lineage>
</organism>
<feature type="binding site" evidence="6">
    <location>
        <position position="109"/>
    </location>
    <ligand>
        <name>Mg(2+)</name>
        <dbReference type="ChEBI" id="CHEBI:18420"/>
    </ligand>
</feature>
<proteinExistence type="inferred from homology"/>
<name>A0A418KJP8_9ACTN</name>
<comment type="caution">
    <text evidence="8">The sequence shown here is derived from an EMBL/GenBank/DDBJ whole genome shotgun (WGS) entry which is preliminary data.</text>
</comment>
<dbReference type="GO" id="GO:0004540">
    <property type="term" value="F:RNA nuclease activity"/>
    <property type="evidence" value="ECO:0007669"/>
    <property type="project" value="InterPro"/>
</dbReference>
<dbReference type="EC" id="3.1.-.-" evidence="6"/>
<dbReference type="InterPro" id="IPR052106">
    <property type="entry name" value="PINc/VapC_TA"/>
</dbReference>
<dbReference type="Pfam" id="PF01850">
    <property type="entry name" value="PIN"/>
    <property type="match status" value="1"/>
</dbReference>
<keyword evidence="4 6" id="KW-0378">Hydrolase</keyword>
<dbReference type="Proteomes" id="UP000284057">
    <property type="component" value="Unassembled WGS sequence"/>
</dbReference>
<sequence>MTAELLAGSGRVFIDTNVLVYIYDNDEPHKQQVASRALAEVGAERVVLSAQVLNEFVVTVTRKLARPLDDARAREAVEVLGQLEVVPVDAALVAAGVVRSQRSQLALWDALVVEAARRAGCTVLLTEDLHAGTDFDGVRVVNPFAR</sequence>
<feature type="domain" description="PIN" evidence="7">
    <location>
        <begin position="12"/>
        <end position="128"/>
    </location>
</feature>
<keyword evidence="1 6" id="KW-1277">Toxin-antitoxin system</keyword>
<dbReference type="GO" id="GO:0016787">
    <property type="term" value="F:hydrolase activity"/>
    <property type="evidence" value="ECO:0007669"/>
    <property type="project" value="UniProtKB-KW"/>
</dbReference>
<evidence type="ECO:0000256" key="5">
    <source>
        <dbReference type="ARBA" id="ARBA00022842"/>
    </source>
</evidence>
<comment type="cofactor">
    <cofactor evidence="6">
        <name>Mg(2+)</name>
        <dbReference type="ChEBI" id="CHEBI:18420"/>
    </cofactor>
</comment>